<feature type="domain" description="Cupin type-1" evidence="1">
    <location>
        <begin position="72"/>
        <end position="153"/>
    </location>
</feature>
<dbReference type="AlphaFoldDB" id="A0A6A6U379"/>
<accession>A0A6A6U379</accession>
<dbReference type="EMBL" id="MU004239">
    <property type="protein sequence ID" value="KAF2666136.1"/>
    <property type="molecule type" value="Genomic_DNA"/>
</dbReference>
<dbReference type="PANTHER" id="PTHR36448:SF3">
    <property type="entry name" value="CUPIN TYPE-2 DOMAIN-CONTAINING PROTEIN"/>
    <property type="match status" value="1"/>
</dbReference>
<organism evidence="2 3">
    <name type="scientific">Microthyrium microscopicum</name>
    <dbReference type="NCBI Taxonomy" id="703497"/>
    <lineage>
        <taxon>Eukaryota</taxon>
        <taxon>Fungi</taxon>
        <taxon>Dikarya</taxon>
        <taxon>Ascomycota</taxon>
        <taxon>Pezizomycotina</taxon>
        <taxon>Dothideomycetes</taxon>
        <taxon>Dothideomycetes incertae sedis</taxon>
        <taxon>Microthyriales</taxon>
        <taxon>Microthyriaceae</taxon>
        <taxon>Microthyrium</taxon>
    </lineage>
</organism>
<reference evidence="2" key="1">
    <citation type="journal article" date="2020" name="Stud. Mycol.">
        <title>101 Dothideomycetes genomes: a test case for predicting lifestyles and emergence of pathogens.</title>
        <authorList>
            <person name="Haridas S."/>
            <person name="Albert R."/>
            <person name="Binder M."/>
            <person name="Bloem J."/>
            <person name="Labutti K."/>
            <person name="Salamov A."/>
            <person name="Andreopoulos B."/>
            <person name="Baker S."/>
            <person name="Barry K."/>
            <person name="Bills G."/>
            <person name="Bluhm B."/>
            <person name="Cannon C."/>
            <person name="Castanera R."/>
            <person name="Culley D."/>
            <person name="Daum C."/>
            <person name="Ezra D."/>
            <person name="Gonzalez J."/>
            <person name="Henrissat B."/>
            <person name="Kuo A."/>
            <person name="Liang C."/>
            <person name="Lipzen A."/>
            <person name="Lutzoni F."/>
            <person name="Magnuson J."/>
            <person name="Mondo S."/>
            <person name="Nolan M."/>
            <person name="Ohm R."/>
            <person name="Pangilinan J."/>
            <person name="Park H.-J."/>
            <person name="Ramirez L."/>
            <person name="Alfaro M."/>
            <person name="Sun H."/>
            <person name="Tritt A."/>
            <person name="Yoshinaga Y."/>
            <person name="Zwiers L.-H."/>
            <person name="Turgeon B."/>
            <person name="Goodwin S."/>
            <person name="Spatafora J."/>
            <person name="Crous P."/>
            <person name="Grigoriev I."/>
        </authorList>
    </citation>
    <scope>NUCLEOTIDE SEQUENCE</scope>
    <source>
        <strain evidence="2">CBS 115976</strain>
    </source>
</reference>
<evidence type="ECO:0000313" key="2">
    <source>
        <dbReference type="EMBL" id="KAF2666136.1"/>
    </source>
</evidence>
<dbReference type="Pfam" id="PF00190">
    <property type="entry name" value="Cupin_1"/>
    <property type="match status" value="1"/>
</dbReference>
<dbReference type="OrthoDB" id="2446447at2759"/>
<dbReference type="InterPro" id="IPR047121">
    <property type="entry name" value="YjiB-like"/>
</dbReference>
<sequence length="230" mass="25313">MTSLSLSHHLDIIKMTQPVEVKLYHLPPTKLIPNSKHPLIQYPGLNKDRSLKDVYNLYHSNGWNTQWIIKYGSTQQSHYHSTTHECMTVMSGSATLRFGVADTVEDLEENTHGNGKEEGGIEIQANAGDVFIIPAGVAHKTFDTGVGTPDFEILTPAYDRPLEEEDFDKVLPDIKLSGFTMMGAYPLGGGWDFKVGGEDAGVYERVWGVAKPAKDPALGESVDGLVGLWK</sequence>
<evidence type="ECO:0000313" key="3">
    <source>
        <dbReference type="Proteomes" id="UP000799302"/>
    </source>
</evidence>
<dbReference type="SUPFAM" id="SSF51182">
    <property type="entry name" value="RmlC-like cupins"/>
    <property type="match status" value="1"/>
</dbReference>
<gene>
    <name evidence="2" type="ORF">BT63DRAFT_50578</name>
</gene>
<proteinExistence type="predicted"/>
<dbReference type="InterPro" id="IPR014710">
    <property type="entry name" value="RmlC-like_jellyroll"/>
</dbReference>
<protein>
    <recommendedName>
        <fullName evidence="1">Cupin type-1 domain-containing protein</fullName>
    </recommendedName>
</protein>
<keyword evidence="3" id="KW-1185">Reference proteome</keyword>
<dbReference type="PANTHER" id="PTHR36448">
    <property type="entry name" value="BLR7373 PROTEIN"/>
    <property type="match status" value="1"/>
</dbReference>
<dbReference type="CDD" id="cd02219">
    <property type="entry name" value="cupin_YjlB-like"/>
    <property type="match status" value="1"/>
</dbReference>
<evidence type="ECO:0000259" key="1">
    <source>
        <dbReference type="Pfam" id="PF00190"/>
    </source>
</evidence>
<dbReference type="Gene3D" id="2.60.120.10">
    <property type="entry name" value="Jelly Rolls"/>
    <property type="match status" value="1"/>
</dbReference>
<name>A0A6A6U379_9PEZI</name>
<dbReference type="InterPro" id="IPR006045">
    <property type="entry name" value="Cupin_1"/>
</dbReference>
<dbReference type="InterPro" id="IPR011051">
    <property type="entry name" value="RmlC_Cupin_sf"/>
</dbReference>
<dbReference type="Proteomes" id="UP000799302">
    <property type="component" value="Unassembled WGS sequence"/>
</dbReference>